<dbReference type="EMBL" id="HBGN01022748">
    <property type="protein sequence ID" value="CAD9336888.1"/>
    <property type="molecule type" value="Transcribed_RNA"/>
</dbReference>
<keyword evidence="1" id="KW-0732">Signal</keyword>
<name>A0A7S1ZEV9_9STRA</name>
<protein>
    <submittedName>
        <fullName evidence="2">Uncharacterized protein</fullName>
    </submittedName>
</protein>
<reference evidence="2" key="1">
    <citation type="submission" date="2021-01" db="EMBL/GenBank/DDBJ databases">
        <authorList>
            <person name="Corre E."/>
            <person name="Pelletier E."/>
            <person name="Niang G."/>
            <person name="Scheremetjew M."/>
            <person name="Finn R."/>
            <person name="Kale V."/>
            <person name="Holt S."/>
            <person name="Cochrane G."/>
            <person name="Meng A."/>
            <person name="Brown T."/>
            <person name="Cohen L."/>
        </authorList>
    </citation>
    <scope>NUCLEOTIDE SEQUENCE</scope>
    <source>
        <strain evidence="2">Pop2</strain>
    </source>
</reference>
<accession>A0A7S1ZEV9</accession>
<feature type="chain" id="PRO_5030717232" evidence="1">
    <location>
        <begin position="17"/>
        <end position="172"/>
    </location>
</feature>
<dbReference type="AlphaFoldDB" id="A0A7S1ZEV9"/>
<sequence length="172" mass="17897">MRFYIAALLISSVAEGASVRGAHNLHLDKTCFIAAWNADNAEEACAAAKDHKGEPCLWCYTEGDAMGACLSSDEADMISQVPVIGEKMTCPDKAVEVSAAFSLPDMACVMVNIGDADADVCAGTNDDSGSPCTWCSYQDKGMCMGSAMADSAKEVVGDFGVTCGAEDLALID</sequence>
<feature type="signal peptide" evidence="1">
    <location>
        <begin position="1"/>
        <end position="16"/>
    </location>
</feature>
<gene>
    <name evidence="2" type="ORF">DBRI1063_LOCUS14506</name>
</gene>
<organism evidence="2">
    <name type="scientific">Ditylum brightwellii</name>
    <dbReference type="NCBI Taxonomy" id="49249"/>
    <lineage>
        <taxon>Eukaryota</taxon>
        <taxon>Sar</taxon>
        <taxon>Stramenopiles</taxon>
        <taxon>Ochrophyta</taxon>
        <taxon>Bacillariophyta</taxon>
        <taxon>Mediophyceae</taxon>
        <taxon>Lithodesmiophycidae</taxon>
        <taxon>Lithodesmiales</taxon>
        <taxon>Lithodesmiaceae</taxon>
        <taxon>Ditylum</taxon>
    </lineage>
</organism>
<evidence type="ECO:0000256" key="1">
    <source>
        <dbReference type="SAM" id="SignalP"/>
    </source>
</evidence>
<proteinExistence type="predicted"/>
<evidence type="ECO:0000313" key="2">
    <source>
        <dbReference type="EMBL" id="CAD9336888.1"/>
    </source>
</evidence>